<keyword evidence="2" id="KW-0326">Glycosidase</keyword>
<dbReference type="InterPro" id="IPR013319">
    <property type="entry name" value="GH11/12"/>
</dbReference>
<keyword evidence="2" id="KW-0119">Carbohydrate metabolism</keyword>
<evidence type="ECO:0000313" key="5">
    <source>
        <dbReference type="Proteomes" id="UP000799536"/>
    </source>
</evidence>
<dbReference type="InterPro" id="IPR002594">
    <property type="entry name" value="GH12"/>
</dbReference>
<proteinExistence type="inferred from homology"/>
<dbReference type="EMBL" id="ML994451">
    <property type="protein sequence ID" value="KAF2196189.1"/>
    <property type="molecule type" value="Genomic_DNA"/>
</dbReference>
<feature type="signal peptide" evidence="3">
    <location>
        <begin position="1"/>
        <end position="17"/>
    </location>
</feature>
<keyword evidence="2" id="KW-0378">Hydrolase</keyword>
<comment type="similarity">
    <text evidence="1 2">Belongs to the glycosyl hydrolase 12 (cellulase H) family.</text>
</comment>
<keyword evidence="5" id="KW-1185">Reference proteome</keyword>
<comment type="caution">
    <text evidence="4">The sequence shown here is derived from an EMBL/GenBank/DDBJ whole genome shotgun (WGS) entry which is preliminary data.</text>
</comment>
<keyword evidence="2" id="KW-0624">Polysaccharide degradation</keyword>
<dbReference type="Pfam" id="PF01670">
    <property type="entry name" value="Glyco_hydro_12"/>
    <property type="match status" value="1"/>
</dbReference>
<dbReference type="PANTHER" id="PTHR34002">
    <property type="entry name" value="BLR1656 PROTEIN"/>
    <property type="match status" value="1"/>
</dbReference>
<dbReference type="GO" id="GO:0000272">
    <property type="term" value="P:polysaccharide catabolic process"/>
    <property type="evidence" value="ECO:0007669"/>
    <property type="project" value="UniProtKB-KW"/>
</dbReference>
<keyword evidence="3" id="KW-0732">Signal</keyword>
<dbReference type="AlphaFoldDB" id="A0A9P4JFA0"/>
<dbReference type="InterPro" id="IPR013320">
    <property type="entry name" value="ConA-like_dom_sf"/>
</dbReference>
<feature type="chain" id="PRO_5040309024" evidence="3">
    <location>
        <begin position="18"/>
        <end position="281"/>
    </location>
</feature>
<dbReference type="PANTHER" id="PTHR34002:SF10">
    <property type="entry name" value="PUTATIVE-RELATED"/>
    <property type="match status" value="1"/>
</dbReference>
<evidence type="ECO:0000256" key="1">
    <source>
        <dbReference type="ARBA" id="ARBA00005519"/>
    </source>
</evidence>
<evidence type="ECO:0000256" key="3">
    <source>
        <dbReference type="SAM" id="SignalP"/>
    </source>
</evidence>
<evidence type="ECO:0000256" key="2">
    <source>
        <dbReference type="RuleBase" id="RU361163"/>
    </source>
</evidence>
<name>A0A9P4JFA0_9PLEO</name>
<reference evidence="4" key="1">
    <citation type="journal article" date="2020" name="Stud. Mycol.">
        <title>101 Dothideomycetes genomes: a test case for predicting lifestyles and emergence of pathogens.</title>
        <authorList>
            <person name="Haridas S."/>
            <person name="Albert R."/>
            <person name="Binder M."/>
            <person name="Bloem J."/>
            <person name="Labutti K."/>
            <person name="Salamov A."/>
            <person name="Andreopoulos B."/>
            <person name="Baker S."/>
            <person name="Barry K."/>
            <person name="Bills G."/>
            <person name="Bluhm B."/>
            <person name="Cannon C."/>
            <person name="Castanera R."/>
            <person name="Culley D."/>
            <person name="Daum C."/>
            <person name="Ezra D."/>
            <person name="Gonzalez J."/>
            <person name="Henrissat B."/>
            <person name="Kuo A."/>
            <person name="Liang C."/>
            <person name="Lipzen A."/>
            <person name="Lutzoni F."/>
            <person name="Magnuson J."/>
            <person name="Mondo S."/>
            <person name="Nolan M."/>
            <person name="Ohm R."/>
            <person name="Pangilinan J."/>
            <person name="Park H.-J."/>
            <person name="Ramirez L."/>
            <person name="Alfaro M."/>
            <person name="Sun H."/>
            <person name="Tritt A."/>
            <person name="Yoshinaga Y."/>
            <person name="Zwiers L.-H."/>
            <person name="Turgeon B."/>
            <person name="Goodwin S."/>
            <person name="Spatafora J."/>
            <person name="Crous P."/>
            <person name="Grigoriev I."/>
        </authorList>
    </citation>
    <scope>NUCLEOTIDE SEQUENCE</scope>
    <source>
        <strain evidence="4">ATCC 74209</strain>
    </source>
</reference>
<evidence type="ECO:0000313" key="4">
    <source>
        <dbReference type="EMBL" id="KAF2196189.1"/>
    </source>
</evidence>
<sequence length="281" mass="31052">MKAFIQVLLGLLSTAFAVPTSQSIGHRGTPTVNEVTRRQQRVSLCSQYAYHSANGYEILNNLWGKDSASSGSQCTYYDGSAGNGIAWSSEWMWQGAQDNVKSYVYAGRQLTKGITVQRARSMPTNMQWSYNTTNVRANVAYDIFTASDPNHVNSSGDYELMVWIARLGNIYPISQSGSPISSVTINGYRFDLYYGLNGSMKVYSFLPPQGTTYNSFNADIKNFFNYLVQNQGFPESNQNLIGIITLYSYSYLLAIFQVGTEAFTGGPATFRVSSFSASVST</sequence>
<dbReference type="GO" id="GO:0008810">
    <property type="term" value="F:cellulase activity"/>
    <property type="evidence" value="ECO:0007669"/>
    <property type="project" value="InterPro"/>
</dbReference>
<dbReference type="Gene3D" id="2.60.120.180">
    <property type="match status" value="1"/>
</dbReference>
<dbReference type="SUPFAM" id="SSF49899">
    <property type="entry name" value="Concanavalin A-like lectins/glucanases"/>
    <property type="match status" value="1"/>
</dbReference>
<dbReference type="OrthoDB" id="89349at2759"/>
<accession>A0A9P4JFA0</accession>
<gene>
    <name evidence="4" type="ORF">GQ43DRAFT_499437</name>
</gene>
<protein>
    <submittedName>
        <fullName evidence="4">Concanavalin A-like lectin/glucanase</fullName>
    </submittedName>
</protein>
<dbReference type="Proteomes" id="UP000799536">
    <property type="component" value="Unassembled WGS sequence"/>
</dbReference>
<organism evidence="4 5">
    <name type="scientific">Delitschia confertaspora ATCC 74209</name>
    <dbReference type="NCBI Taxonomy" id="1513339"/>
    <lineage>
        <taxon>Eukaryota</taxon>
        <taxon>Fungi</taxon>
        <taxon>Dikarya</taxon>
        <taxon>Ascomycota</taxon>
        <taxon>Pezizomycotina</taxon>
        <taxon>Dothideomycetes</taxon>
        <taxon>Pleosporomycetidae</taxon>
        <taxon>Pleosporales</taxon>
        <taxon>Delitschiaceae</taxon>
        <taxon>Delitschia</taxon>
    </lineage>
</organism>